<evidence type="ECO:0000256" key="8">
    <source>
        <dbReference type="ARBA" id="ARBA00022741"/>
    </source>
</evidence>
<dbReference type="InterPro" id="IPR011009">
    <property type="entry name" value="Kinase-like_dom_sf"/>
</dbReference>
<dbReference type="InterPro" id="IPR017441">
    <property type="entry name" value="Protein_kinase_ATP_BS"/>
</dbReference>
<dbReference type="Gene3D" id="1.10.510.10">
    <property type="entry name" value="Transferase(Phosphotransferase) domain 1"/>
    <property type="match status" value="2"/>
</dbReference>
<evidence type="ECO:0000256" key="1">
    <source>
        <dbReference type="ARBA" id="ARBA00004123"/>
    </source>
</evidence>
<dbReference type="GO" id="GO:0005634">
    <property type="term" value="C:nucleus"/>
    <property type="evidence" value="ECO:0007669"/>
    <property type="project" value="UniProtKB-SubCell"/>
</dbReference>
<evidence type="ECO:0000256" key="4">
    <source>
        <dbReference type="ARBA" id="ARBA00012513"/>
    </source>
</evidence>
<proteinExistence type="inferred from homology"/>
<evidence type="ECO:0000256" key="2">
    <source>
        <dbReference type="ARBA" id="ARBA00004496"/>
    </source>
</evidence>
<feature type="binding site" evidence="14">
    <location>
        <position position="48"/>
    </location>
    <ligand>
        <name>ATP</name>
        <dbReference type="ChEBI" id="CHEBI:30616"/>
    </ligand>
</feature>
<evidence type="ECO:0000256" key="12">
    <source>
        <dbReference type="ARBA" id="ARBA00047899"/>
    </source>
</evidence>
<dbReference type="PROSITE" id="PS50011">
    <property type="entry name" value="PROTEIN_KINASE_DOM"/>
    <property type="match status" value="1"/>
</dbReference>
<dbReference type="FunFam" id="3.30.200.20:FF:000807">
    <property type="entry name" value="Serine/threonine-protein kinase UCNL"/>
    <property type="match status" value="1"/>
</dbReference>
<dbReference type="EC" id="2.7.11.1" evidence="4"/>
<evidence type="ECO:0000256" key="15">
    <source>
        <dbReference type="RuleBase" id="RU000304"/>
    </source>
</evidence>
<evidence type="ECO:0000256" key="7">
    <source>
        <dbReference type="ARBA" id="ARBA00022679"/>
    </source>
</evidence>
<dbReference type="GO" id="GO:0004674">
    <property type="term" value="F:protein serine/threonine kinase activity"/>
    <property type="evidence" value="ECO:0007669"/>
    <property type="project" value="UniProtKB-KW"/>
</dbReference>
<keyword evidence="9" id="KW-0418">Kinase</keyword>
<dbReference type="GO" id="GO:0005737">
    <property type="term" value="C:cytoplasm"/>
    <property type="evidence" value="ECO:0007669"/>
    <property type="project" value="UniProtKB-SubCell"/>
</dbReference>
<evidence type="ECO:0000256" key="13">
    <source>
        <dbReference type="ARBA" id="ARBA00048679"/>
    </source>
</evidence>
<evidence type="ECO:0000256" key="5">
    <source>
        <dbReference type="ARBA" id="ARBA00022490"/>
    </source>
</evidence>
<evidence type="ECO:0000256" key="9">
    <source>
        <dbReference type="ARBA" id="ARBA00022777"/>
    </source>
</evidence>
<gene>
    <name evidence="17" type="ORF">AYBTSS11_LOCUS6241</name>
</gene>
<keyword evidence="10 14" id="KW-0067">ATP-binding</keyword>
<dbReference type="SMART" id="SM00220">
    <property type="entry name" value="S_TKc"/>
    <property type="match status" value="1"/>
</dbReference>
<evidence type="ECO:0000256" key="11">
    <source>
        <dbReference type="ARBA" id="ARBA00023242"/>
    </source>
</evidence>
<evidence type="ECO:0000256" key="6">
    <source>
        <dbReference type="ARBA" id="ARBA00022527"/>
    </source>
</evidence>
<dbReference type="SUPFAM" id="SSF56112">
    <property type="entry name" value="Protein kinase-like (PK-like)"/>
    <property type="match status" value="1"/>
</dbReference>
<evidence type="ECO:0000256" key="3">
    <source>
        <dbReference type="ARBA" id="ARBA00009903"/>
    </source>
</evidence>
<comment type="subcellular location">
    <subcellularLocation>
        <location evidence="2">Cytoplasm</location>
    </subcellularLocation>
    <subcellularLocation>
        <location evidence="1">Nucleus</location>
    </subcellularLocation>
</comment>
<dbReference type="PROSITE" id="PS00108">
    <property type="entry name" value="PROTEIN_KINASE_ST"/>
    <property type="match status" value="1"/>
</dbReference>
<protein>
    <recommendedName>
        <fullName evidence="4">non-specific serine/threonine protein kinase</fullName>
        <ecNumber evidence="4">2.7.11.1</ecNumber>
    </recommendedName>
</protein>
<feature type="domain" description="Protein kinase" evidence="16">
    <location>
        <begin position="19"/>
        <end position="344"/>
    </location>
</feature>
<comment type="catalytic activity">
    <reaction evidence="12">
        <text>L-threonyl-[protein] + ATP = O-phospho-L-threonyl-[protein] + ADP + H(+)</text>
        <dbReference type="Rhea" id="RHEA:46608"/>
        <dbReference type="Rhea" id="RHEA-COMP:11060"/>
        <dbReference type="Rhea" id="RHEA-COMP:11605"/>
        <dbReference type="ChEBI" id="CHEBI:15378"/>
        <dbReference type="ChEBI" id="CHEBI:30013"/>
        <dbReference type="ChEBI" id="CHEBI:30616"/>
        <dbReference type="ChEBI" id="CHEBI:61977"/>
        <dbReference type="ChEBI" id="CHEBI:456216"/>
        <dbReference type="EC" id="2.7.11.1"/>
    </reaction>
</comment>
<dbReference type="PANTHER" id="PTHR45637">
    <property type="entry name" value="FLIPPASE KINASE 1-RELATED"/>
    <property type="match status" value="1"/>
</dbReference>
<dbReference type="EMBL" id="OY731399">
    <property type="protein sequence ID" value="CAJ1933247.1"/>
    <property type="molecule type" value="Genomic_DNA"/>
</dbReference>
<dbReference type="InterPro" id="IPR000719">
    <property type="entry name" value="Prot_kinase_dom"/>
</dbReference>
<evidence type="ECO:0000256" key="14">
    <source>
        <dbReference type="PROSITE-ProRule" id="PRU10141"/>
    </source>
</evidence>
<keyword evidence="5" id="KW-0963">Cytoplasm</keyword>
<dbReference type="Proteomes" id="UP001189624">
    <property type="component" value="Chromosome 2"/>
</dbReference>
<keyword evidence="18" id="KW-1185">Reference proteome</keyword>
<comment type="catalytic activity">
    <reaction evidence="13">
        <text>L-seryl-[protein] + ATP = O-phospho-L-seryl-[protein] + ADP + H(+)</text>
        <dbReference type="Rhea" id="RHEA:17989"/>
        <dbReference type="Rhea" id="RHEA-COMP:9863"/>
        <dbReference type="Rhea" id="RHEA-COMP:11604"/>
        <dbReference type="ChEBI" id="CHEBI:15378"/>
        <dbReference type="ChEBI" id="CHEBI:29999"/>
        <dbReference type="ChEBI" id="CHEBI:30616"/>
        <dbReference type="ChEBI" id="CHEBI:83421"/>
        <dbReference type="ChEBI" id="CHEBI:456216"/>
        <dbReference type="EC" id="2.7.11.1"/>
    </reaction>
</comment>
<reference evidence="17" key="1">
    <citation type="submission" date="2023-10" db="EMBL/GenBank/DDBJ databases">
        <authorList>
            <person name="Domelevo Entfellner J.-B."/>
        </authorList>
    </citation>
    <scope>NUCLEOTIDE SEQUENCE</scope>
</reference>
<organism evidence="17 18">
    <name type="scientific">Sphenostylis stenocarpa</name>
    <dbReference type="NCBI Taxonomy" id="92480"/>
    <lineage>
        <taxon>Eukaryota</taxon>
        <taxon>Viridiplantae</taxon>
        <taxon>Streptophyta</taxon>
        <taxon>Embryophyta</taxon>
        <taxon>Tracheophyta</taxon>
        <taxon>Spermatophyta</taxon>
        <taxon>Magnoliopsida</taxon>
        <taxon>eudicotyledons</taxon>
        <taxon>Gunneridae</taxon>
        <taxon>Pentapetalae</taxon>
        <taxon>rosids</taxon>
        <taxon>fabids</taxon>
        <taxon>Fabales</taxon>
        <taxon>Fabaceae</taxon>
        <taxon>Papilionoideae</taxon>
        <taxon>50 kb inversion clade</taxon>
        <taxon>NPAAA clade</taxon>
        <taxon>indigoferoid/millettioid clade</taxon>
        <taxon>Phaseoleae</taxon>
        <taxon>Sphenostylis</taxon>
    </lineage>
</organism>
<dbReference type="PROSITE" id="PS00107">
    <property type="entry name" value="PROTEIN_KINASE_ATP"/>
    <property type="match status" value="1"/>
</dbReference>
<dbReference type="Pfam" id="PF00069">
    <property type="entry name" value="Pkinase"/>
    <property type="match status" value="2"/>
</dbReference>
<dbReference type="GO" id="GO:0005524">
    <property type="term" value="F:ATP binding"/>
    <property type="evidence" value="ECO:0007669"/>
    <property type="project" value="UniProtKB-UniRule"/>
</dbReference>
<keyword evidence="8 14" id="KW-0547">Nucleotide-binding</keyword>
<sequence length="417" mass="47324">MDSATTAPPPSQELDLDNLKALKVLGKGAMGTVFLVHDTTTKSHFALKVVDKTCLHAKLDAERRARWEIQVLSTLSHPFLPSLMGTFESPQLLAWALPYCPGGDLNVLRYRQTDRTFSPAVIRFYVAEIICALDHLHSMGIAYRDLKPENVLVQNTGHVTLTDFDLSRKLTLKPKPLLPLIPDPNLKLPEPRRKHRRNFSRWIPHLPLEGTRRHANFNALKKTKSARVSPVSRRKLSFSNGERSNSFVGTEEYVSPEVVRGDGHEFAVDWWALGILIYEMLYGTTPFKGKNRKETFRNVLVKSPEFVGKRTALTDLIEKLLKKDPTRRLGYTRGADEIKEHEFFRGVQWELLTEVVRPPFIPSRDDGTAESLEMISAGNRGLNIRDYFQSRRSLPASPSPSPSPSCRFKKNVSLTEF</sequence>
<dbReference type="AlphaFoldDB" id="A0AA86RX72"/>
<keyword evidence="6 15" id="KW-0723">Serine/threonine-protein kinase</keyword>
<evidence type="ECO:0000313" key="18">
    <source>
        <dbReference type="Proteomes" id="UP001189624"/>
    </source>
</evidence>
<comment type="similarity">
    <text evidence="3">Belongs to the protein kinase superfamily. AGC Ser/Thr protein kinase family.</text>
</comment>
<name>A0AA86RX72_9FABA</name>
<keyword evidence="7" id="KW-0808">Transferase</keyword>
<evidence type="ECO:0000313" key="17">
    <source>
        <dbReference type="EMBL" id="CAJ1933247.1"/>
    </source>
</evidence>
<dbReference type="InterPro" id="IPR008271">
    <property type="entry name" value="Ser/Thr_kinase_AS"/>
</dbReference>
<accession>A0AA86RX72</accession>
<dbReference type="Gramene" id="rna-AYBTSS11_LOCUS6241">
    <property type="protein sequence ID" value="CAJ1933247.1"/>
    <property type="gene ID" value="gene-AYBTSS11_LOCUS6241"/>
</dbReference>
<keyword evidence="11" id="KW-0539">Nucleus</keyword>
<evidence type="ECO:0000256" key="10">
    <source>
        <dbReference type="ARBA" id="ARBA00022840"/>
    </source>
</evidence>
<dbReference type="FunFam" id="1.10.510.10:FF:000312">
    <property type="entry name" value="Serine/threonine-protein kinase OXI1"/>
    <property type="match status" value="1"/>
</dbReference>
<dbReference type="Gene3D" id="3.30.200.20">
    <property type="entry name" value="Phosphorylase Kinase, domain 1"/>
    <property type="match status" value="1"/>
</dbReference>
<evidence type="ECO:0000259" key="16">
    <source>
        <dbReference type="PROSITE" id="PS50011"/>
    </source>
</evidence>
<dbReference type="FunFam" id="1.10.510.10:FF:000294">
    <property type="entry name" value="Serine/threonine-protein kinase OXI1"/>
    <property type="match status" value="1"/>
</dbReference>